<dbReference type="PATRIC" id="fig|1073353.3.peg.2508"/>
<dbReference type="EMBL" id="AOTD01000273">
    <property type="protein sequence ID" value="EMG29456.1"/>
    <property type="molecule type" value="Genomic_DNA"/>
</dbReference>
<protein>
    <submittedName>
        <fullName evidence="1">Uncharacterized protein</fullName>
    </submittedName>
</protein>
<reference evidence="1 2" key="1">
    <citation type="submission" date="2013-02" db="EMBL/GenBank/DDBJ databases">
        <title>Co-occurrence of anaerobic bacteria in colorectal carcinomas.</title>
        <authorList>
            <person name="Holt R.A."/>
            <person name="Warren R.L."/>
            <person name="Allen-Vercoe E."/>
            <person name="Pleasance S."/>
            <person name="Freeman D.J."/>
            <person name="Watson P."/>
            <person name="Moore R."/>
            <person name="Cochrane K."/>
        </authorList>
    </citation>
    <scope>NUCLEOTIDE SEQUENCE [LARGE SCALE GENOMIC DNA]</scope>
    <source>
        <strain evidence="1 2">CC57C</strain>
    </source>
</reference>
<dbReference type="STRING" id="1073353.H740_11729"/>
<name>M3IH76_9BACT</name>
<dbReference type="Proteomes" id="UP000011782">
    <property type="component" value="Unassembled WGS sequence"/>
</dbReference>
<evidence type="ECO:0000313" key="2">
    <source>
        <dbReference type="Proteomes" id="UP000011782"/>
    </source>
</evidence>
<organism evidence="1 2">
    <name type="scientific">Campylobacter showae CC57C</name>
    <dbReference type="NCBI Taxonomy" id="1073353"/>
    <lineage>
        <taxon>Bacteria</taxon>
        <taxon>Pseudomonadati</taxon>
        <taxon>Campylobacterota</taxon>
        <taxon>Epsilonproteobacteria</taxon>
        <taxon>Campylobacterales</taxon>
        <taxon>Campylobacteraceae</taxon>
        <taxon>Campylobacter</taxon>
    </lineage>
</organism>
<sequence>MKLKRKKLNLILKIKLFAFYGFKNKTRRIFRIASKAAAKFERARLNERLKLKRYKALKIRLLSAGFAITALCAPSLRLFFILFAPICLTIK</sequence>
<dbReference type="AlphaFoldDB" id="M3IH76"/>
<comment type="caution">
    <text evidence="1">The sequence shown here is derived from an EMBL/GenBank/DDBJ whole genome shotgun (WGS) entry which is preliminary data.</text>
</comment>
<accession>M3IH76</accession>
<gene>
    <name evidence="1" type="ORF">H740_11729</name>
</gene>
<evidence type="ECO:0000313" key="1">
    <source>
        <dbReference type="EMBL" id="EMG29456.1"/>
    </source>
</evidence>
<proteinExistence type="predicted"/>